<protein>
    <submittedName>
        <fullName evidence="1">Uncharacterized protein</fullName>
    </submittedName>
</protein>
<accession>A0A9E7N6J5</accession>
<reference evidence="1" key="1">
    <citation type="submission" date="2022-05" db="EMBL/GenBank/DDBJ databases">
        <authorList>
            <person name="Friedrich I."/>
            <person name="Poehlein A."/>
            <person name="Schneider D."/>
            <person name="Hertel R."/>
            <person name="Daniel R."/>
        </authorList>
    </citation>
    <scope>NUCLEOTIDE SEQUENCE</scope>
</reference>
<evidence type="ECO:0000313" key="2">
    <source>
        <dbReference type="Proteomes" id="UP001057427"/>
    </source>
</evidence>
<gene>
    <name evidence="1" type="ORF">BAJUN_00530</name>
</gene>
<name>A0A9E7N6J5_9CAUD</name>
<dbReference type="EMBL" id="ON529858">
    <property type="protein sequence ID" value="UTC29683.1"/>
    <property type="molecule type" value="Genomic_DNA"/>
</dbReference>
<keyword evidence="2" id="KW-1185">Reference proteome</keyword>
<sequence>MNGPTPSQKEKNATMPDRHILPPVPQLNDWILACTGTTQGQPRAWELGKIEAVEDQHGTNRTTIYEDVRTLPGRPPIEPRTRYVLPSQVIGVYACRVDAQVARALAINAMLTTQPILQRMEKALSDMRDAVTAAITDGARDVTMPGRFHPADEAA</sequence>
<dbReference type="Proteomes" id="UP001057427">
    <property type="component" value="Segment"/>
</dbReference>
<evidence type="ECO:0000313" key="1">
    <source>
        <dbReference type="EMBL" id="UTC29683.1"/>
    </source>
</evidence>
<proteinExistence type="predicted"/>
<organism evidence="1 2">
    <name type="scientific">Brevundimonas phage vB_BgoS-Bajun</name>
    <dbReference type="NCBI Taxonomy" id="2948594"/>
    <lineage>
        <taxon>Viruses</taxon>
        <taxon>Duplodnaviria</taxon>
        <taxon>Heunggongvirae</taxon>
        <taxon>Uroviricota</taxon>
        <taxon>Caudoviricetes</taxon>
        <taxon>Dolichocephalovirinae</taxon>
    </lineage>
</organism>